<keyword evidence="4" id="KW-1185">Reference proteome</keyword>
<dbReference type="eggNOG" id="COG2608">
    <property type="taxonomic scope" value="Bacteria"/>
</dbReference>
<evidence type="ECO:0000313" key="3">
    <source>
        <dbReference type="EMBL" id="SDR81442.1"/>
    </source>
</evidence>
<feature type="domain" description="HMA" evidence="2">
    <location>
        <begin position="3"/>
        <end position="71"/>
    </location>
</feature>
<dbReference type="GO" id="GO:0046872">
    <property type="term" value="F:metal ion binding"/>
    <property type="evidence" value="ECO:0007669"/>
    <property type="project" value="UniProtKB-KW"/>
</dbReference>
<dbReference type="PROSITE" id="PS50846">
    <property type="entry name" value="HMA_2"/>
    <property type="match status" value="1"/>
</dbReference>
<organism evidence="3 4">
    <name type="scientific">Paraoerskovia marina</name>
    <dbReference type="NCBI Taxonomy" id="545619"/>
    <lineage>
        <taxon>Bacteria</taxon>
        <taxon>Bacillati</taxon>
        <taxon>Actinomycetota</taxon>
        <taxon>Actinomycetes</taxon>
        <taxon>Micrococcales</taxon>
        <taxon>Cellulomonadaceae</taxon>
        <taxon>Paraoerskovia</taxon>
    </lineage>
</organism>
<name>A0A1H1M4L3_9CELL</name>
<dbReference type="EMBL" id="LT629776">
    <property type="protein sequence ID" value="SDR81442.1"/>
    <property type="molecule type" value="Genomic_DNA"/>
</dbReference>
<keyword evidence="1" id="KW-0479">Metal-binding</keyword>
<accession>A0A1H1M4L3</accession>
<dbReference type="OrthoDB" id="9813965at2"/>
<sequence length="128" mass="12657">MTTVTTLGINGMTCGSCVEGITSDITQVRGVENVLVQLRSGATSSVTVTSDDPLDEAELRGAIDESGYQLASFAVQENAEAAQSAEHAASREAQRLFGGGAATATLPLVAAAAAANADGGCCGGGCCS</sequence>
<proteinExistence type="predicted"/>
<reference evidence="3 4" key="1">
    <citation type="submission" date="2016-10" db="EMBL/GenBank/DDBJ databases">
        <authorList>
            <person name="de Groot N.N."/>
        </authorList>
    </citation>
    <scope>NUCLEOTIDE SEQUENCE [LARGE SCALE GENOMIC DNA]</scope>
    <source>
        <strain evidence="3 4">DSM 22126</strain>
    </source>
</reference>
<dbReference type="STRING" id="545619.SAMN04489860_0127"/>
<evidence type="ECO:0000259" key="2">
    <source>
        <dbReference type="PROSITE" id="PS50846"/>
    </source>
</evidence>
<dbReference type="AlphaFoldDB" id="A0A1H1M4L3"/>
<dbReference type="InterPro" id="IPR006121">
    <property type="entry name" value="HMA_dom"/>
</dbReference>
<dbReference type="PROSITE" id="PS01047">
    <property type="entry name" value="HMA_1"/>
    <property type="match status" value="1"/>
</dbReference>
<dbReference type="Gene3D" id="3.30.70.100">
    <property type="match status" value="1"/>
</dbReference>
<dbReference type="InterPro" id="IPR036163">
    <property type="entry name" value="HMA_dom_sf"/>
</dbReference>
<dbReference type="Proteomes" id="UP000185663">
    <property type="component" value="Chromosome I"/>
</dbReference>
<dbReference type="RefSeq" id="WP_083371185.1">
    <property type="nucleotide sequence ID" value="NZ_LT629776.1"/>
</dbReference>
<dbReference type="Pfam" id="PF00403">
    <property type="entry name" value="HMA"/>
    <property type="match status" value="1"/>
</dbReference>
<dbReference type="CDD" id="cd00371">
    <property type="entry name" value="HMA"/>
    <property type="match status" value="1"/>
</dbReference>
<gene>
    <name evidence="3" type="ORF">SAMN04489860_0127</name>
</gene>
<dbReference type="InterPro" id="IPR017969">
    <property type="entry name" value="Heavy-metal-associated_CS"/>
</dbReference>
<evidence type="ECO:0000256" key="1">
    <source>
        <dbReference type="ARBA" id="ARBA00022723"/>
    </source>
</evidence>
<evidence type="ECO:0000313" key="4">
    <source>
        <dbReference type="Proteomes" id="UP000185663"/>
    </source>
</evidence>
<dbReference type="SUPFAM" id="SSF55008">
    <property type="entry name" value="HMA, heavy metal-associated domain"/>
    <property type="match status" value="1"/>
</dbReference>
<protein>
    <submittedName>
        <fullName evidence="3">Copper chaperone CopZ</fullName>
    </submittedName>
</protein>